<reference evidence="1 2" key="1">
    <citation type="journal article" date="2019" name="Appl. Microbiol. Biotechnol.">
        <title>Genome sequence of Isaria javanica and comparative genome analysis insights into family S53 peptidase evolution in fungal entomopathogens.</title>
        <authorList>
            <person name="Lin R."/>
            <person name="Zhang X."/>
            <person name="Xin B."/>
            <person name="Zou M."/>
            <person name="Gao Y."/>
            <person name="Qin F."/>
            <person name="Hu Q."/>
            <person name="Xie B."/>
            <person name="Cheng X."/>
        </authorList>
    </citation>
    <scope>NUCLEOTIDE SEQUENCE [LARGE SCALE GENOMIC DNA]</scope>
    <source>
        <strain evidence="1 2">IJ1G</strain>
    </source>
</reference>
<keyword evidence="2" id="KW-1185">Reference proteome</keyword>
<comment type="caution">
    <text evidence="1">The sequence shown here is derived from an EMBL/GenBank/DDBJ whole genome shotgun (WGS) entry which is preliminary data.</text>
</comment>
<proteinExistence type="predicted"/>
<organism evidence="1 2">
    <name type="scientific">Cordyceps javanica</name>
    <dbReference type="NCBI Taxonomy" id="43265"/>
    <lineage>
        <taxon>Eukaryota</taxon>
        <taxon>Fungi</taxon>
        <taxon>Dikarya</taxon>
        <taxon>Ascomycota</taxon>
        <taxon>Pezizomycotina</taxon>
        <taxon>Sordariomycetes</taxon>
        <taxon>Hypocreomycetidae</taxon>
        <taxon>Hypocreales</taxon>
        <taxon>Cordycipitaceae</taxon>
        <taxon>Cordyceps</taxon>
    </lineage>
</organism>
<dbReference type="EMBL" id="SPUK01000023">
    <property type="protein sequence ID" value="TQV90770.1"/>
    <property type="molecule type" value="Genomic_DNA"/>
</dbReference>
<sequence length="108" mass="11969">MGEASCSHIFGMDLLRINMRRIKFCEFVSVNTAFFLHRAAFVQSLLSGVAAACMHPPVSGRRLTRRLRGSHTHAALQGGGGGGIENMCGSSHQWCQTLNIRNWQWPQV</sequence>
<dbReference type="AlphaFoldDB" id="A0A545UMU5"/>
<accession>A0A545UMU5</accession>
<gene>
    <name evidence="1" type="ORF">IF1G_10513</name>
</gene>
<dbReference type="Proteomes" id="UP000315783">
    <property type="component" value="Unassembled WGS sequence"/>
</dbReference>
<name>A0A545UMU5_9HYPO</name>
<evidence type="ECO:0000313" key="2">
    <source>
        <dbReference type="Proteomes" id="UP000315783"/>
    </source>
</evidence>
<evidence type="ECO:0000313" key="1">
    <source>
        <dbReference type="EMBL" id="TQV90770.1"/>
    </source>
</evidence>
<protein>
    <submittedName>
        <fullName evidence="1">Uncharacterized protein</fullName>
    </submittedName>
</protein>